<name>A0A644WWY8_9ZZZZ</name>
<evidence type="ECO:0000313" key="1">
    <source>
        <dbReference type="EMBL" id="MPM08420.1"/>
    </source>
</evidence>
<organism evidence="1">
    <name type="scientific">bioreactor metagenome</name>
    <dbReference type="NCBI Taxonomy" id="1076179"/>
    <lineage>
        <taxon>unclassified sequences</taxon>
        <taxon>metagenomes</taxon>
        <taxon>ecological metagenomes</taxon>
    </lineage>
</organism>
<protein>
    <submittedName>
        <fullName evidence="1">Uncharacterized protein</fullName>
    </submittedName>
</protein>
<dbReference type="EMBL" id="VSSQ01001447">
    <property type="protein sequence ID" value="MPM08420.1"/>
    <property type="molecule type" value="Genomic_DNA"/>
</dbReference>
<sequence>MKLLEEERARAFAVEITDKTILDHPFKDEYMISDYYKDWFLTQYLTFSIDKATQDDLSLKEKKYYRLEKISEAFQGKMKEYMLFRQLDAVLSVNVRTVEQLDEYKPVFEHYIAELTNNGSRSRKR</sequence>
<comment type="caution">
    <text evidence="1">The sequence shown here is derived from an EMBL/GenBank/DDBJ whole genome shotgun (WGS) entry which is preliminary data.</text>
</comment>
<reference evidence="1" key="1">
    <citation type="submission" date="2019-08" db="EMBL/GenBank/DDBJ databases">
        <authorList>
            <person name="Kucharzyk K."/>
            <person name="Murdoch R.W."/>
            <person name="Higgins S."/>
            <person name="Loffler F."/>
        </authorList>
    </citation>
    <scope>NUCLEOTIDE SEQUENCE</scope>
</reference>
<gene>
    <name evidence="1" type="ORF">SDC9_54732</name>
</gene>
<proteinExistence type="predicted"/>
<accession>A0A644WWY8</accession>
<dbReference type="AlphaFoldDB" id="A0A644WWY8"/>